<evidence type="ECO:0000313" key="2">
    <source>
        <dbReference type="Proteomes" id="UP000470470"/>
    </source>
</evidence>
<comment type="caution">
    <text evidence="1">The sequence shown here is derived from an EMBL/GenBank/DDBJ whole genome shotgun (WGS) entry which is preliminary data.</text>
</comment>
<name>A0A7K3WJQ0_9ACTN</name>
<accession>A0A7K3WJQ0</accession>
<evidence type="ECO:0000313" key="1">
    <source>
        <dbReference type="EMBL" id="NEL56721.1"/>
    </source>
</evidence>
<keyword evidence="2" id="KW-1185">Reference proteome</keyword>
<organism evidence="1 2">
    <name type="scientific">Goekera deserti</name>
    <dbReference type="NCBI Taxonomy" id="2497753"/>
    <lineage>
        <taxon>Bacteria</taxon>
        <taxon>Bacillati</taxon>
        <taxon>Actinomycetota</taxon>
        <taxon>Actinomycetes</taxon>
        <taxon>Geodermatophilales</taxon>
        <taxon>Geodermatophilaceae</taxon>
        <taxon>Goekera</taxon>
    </lineage>
</organism>
<gene>
    <name evidence="1" type="ORF">G1H19_22390</name>
</gene>
<dbReference type="EMBL" id="JAAGWK010000061">
    <property type="protein sequence ID" value="NEL56721.1"/>
    <property type="molecule type" value="Genomic_DNA"/>
</dbReference>
<sequence>MIETNKDAYGLDLKKYKLGGVARLHNALNNINLEVKSLGYETVDYEAGINKSYRLVNKSQKTKNQSIEYGSFDDANGLAGIEAPNNGFFGLVQIEEPVLIDDPGKTPTRSE</sequence>
<dbReference type="AlphaFoldDB" id="A0A7K3WJQ0"/>
<reference evidence="1 2" key="1">
    <citation type="submission" date="2020-02" db="EMBL/GenBank/DDBJ databases">
        <title>The whole genome sequence of CPCC 205119.</title>
        <authorList>
            <person name="Jiang Z."/>
        </authorList>
    </citation>
    <scope>NUCLEOTIDE SEQUENCE [LARGE SCALE GENOMIC DNA]</scope>
    <source>
        <strain evidence="1 2">CPCC 205119</strain>
    </source>
</reference>
<dbReference type="Proteomes" id="UP000470470">
    <property type="component" value="Unassembled WGS sequence"/>
</dbReference>
<dbReference type="RefSeq" id="WP_163638908.1">
    <property type="nucleotide sequence ID" value="NZ_JAAGWK010000061.1"/>
</dbReference>
<proteinExistence type="predicted"/>
<protein>
    <submittedName>
        <fullName evidence="1">Uncharacterized protein</fullName>
    </submittedName>
</protein>